<dbReference type="OrthoDB" id="2151789at2759"/>
<reference evidence="1" key="1">
    <citation type="journal article" date="2020" name="Stud. Mycol.">
        <title>101 Dothideomycetes genomes: a test case for predicting lifestyles and emergence of pathogens.</title>
        <authorList>
            <person name="Haridas S."/>
            <person name="Albert R."/>
            <person name="Binder M."/>
            <person name="Bloem J."/>
            <person name="Labutti K."/>
            <person name="Salamov A."/>
            <person name="Andreopoulos B."/>
            <person name="Baker S."/>
            <person name="Barry K."/>
            <person name="Bills G."/>
            <person name="Bluhm B."/>
            <person name="Cannon C."/>
            <person name="Castanera R."/>
            <person name="Culley D."/>
            <person name="Daum C."/>
            <person name="Ezra D."/>
            <person name="Gonzalez J."/>
            <person name="Henrissat B."/>
            <person name="Kuo A."/>
            <person name="Liang C."/>
            <person name="Lipzen A."/>
            <person name="Lutzoni F."/>
            <person name="Magnuson J."/>
            <person name="Mondo S."/>
            <person name="Nolan M."/>
            <person name="Ohm R."/>
            <person name="Pangilinan J."/>
            <person name="Park H.-J."/>
            <person name="Ramirez L."/>
            <person name="Alfaro M."/>
            <person name="Sun H."/>
            <person name="Tritt A."/>
            <person name="Yoshinaga Y."/>
            <person name="Zwiers L.-H."/>
            <person name="Turgeon B."/>
            <person name="Goodwin S."/>
            <person name="Spatafora J."/>
            <person name="Crous P."/>
            <person name="Grigoriev I."/>
        </authorList>
    </citation>
    <scope>NUCLEOTIDE SEQUENCE</scope>
    <source>
        <strain evidence="1">ATCC 74209</strain>
    </source>
</reference>
<keyword evidence="2" id="KW-1185">Reference proteome</keyword>
<sequence length="103" mass="11925">MSGICHDHHQEWLCNQYCLPYRIRDVIASICRENVKGTSWTLVLQPHLPSWARKGDPNPVDLEGLDEPLVVMEFTLSRFESRHNEVVEKLTRGAMEQIDALPR</sequence>
<evidence type="ECO:0000313" key="1">
    <source>
        <dbReference type="EMBL" id="KAF2199484.1"/>
    </source>
</evidence>
<name>A0A9P4JJL9_9PLEO</name>
<dbReference type="AlphaFoldDB" id="A0A9P4JJL9"/>
<dbReference type="Proteomes" id="UP000799536">
    <property type="component" value="Unassembled WGS sequence"/>
</dbReference>
<protein>
    <submittedName>
        <fullName evidence="1">Uncharacterized protein</fullName>
    </submittedName>
</protein>
<organism evidence="1 2">
    <name type="scientific">Delitschia confertaspora ATCC 74209</name>
    <dbReference type="NCBI Taxonomy" id="1513339"/>
    <lineage>
        <taxon>Eukaryota</taxon>
        <taxon>Fungi</taxon>
        <taxon>Dikarya</taxon>
        <taxon>Ascomycota</taxon>
        <taxon>Pezizomycotina</taxon>
        <taxon>Dothideomycetes</taxon>
        <taxon>Pleosporomycetidae</taxon>
        <taxon>Pleosporales</taxon>
        <taxon>Delitschiaceae</taxon>
        <taxon>Delitschia</taxon>
    </lineage>
</organism>
<evidence type="ECO:0000313" key="2">
    <source>
        <dbReference type="Proteomes" id="UP000799536"/>
    </source>
</evidence>
<dbReference type="EMBL" id="ML994073">
    <property type="protein sequence ID" value="KAF2199484.1"/>
    <property type="molecule type" value="Genomic_DNA"/>
</dbReference>
<comment type="caution">
    <text evidence="1">The sequence shown here is derived from an EMBL/GenBank/DDBJ whole genome shotgun (WGS) entry which is preliminary data.</text>
</comment>
<gene>
    <name evidence="1" type="ORF">GQ43DRAFT_491470</name>
</gene>
<accession>A0A9P4JJL9</accession>
<proteinExistence type="predicted"/>